<gene>
    <name evidence="6" type="ORF">J7T54_007896</name>
</gene>
<reference evidence="6" key="2">
    <citation type="submission" date="2022-07" db="EMBL/GenBank/DDBJ databases">
        <authorList>
            <person name="Goncalves M.F.M."/>
            <person name="Hilario S."/>
            <person name="Van De Peer Y."/>
            <person name="Esteves A.C."/>
            <person name="Alves A."/>
        </authorList>
    </citation>
    <scope>NUCLEOTIDE SEQUENCE</scope>
    <source>
        <strain evidence="6">MUM 19.33</strain>
    </source>
</reference>
<dbReference type="GO" id="GO:0004309">
    <property type="term" value="F:exopolyphosphatase activity"/>
    <property type="evidence" value="ECO:0007669"/>
    <property type="project" value="TreeGrafter"/>
</dbReference>
<organism evidence="6 7">
    <name type="scientific">Emericellopsis cladophorae</name>
    <dbReference type="NCBI Taxonomy" id="2686198"/>
    <lineage>
        <taxon>Eukaryota</taxon>
        <taxon>Fungi</taxon>
        <taxon>Dikarya</taxon>
        <taxon>Ascomycota</taxon>
        <taxon>Pezizomycotina</taxon>
        <taxon>Sordariomycetes</taxon>
        <taxon>Hypocreomycetidae</taxon>
        <taxon>Hypocreales</taxon>
        <taxon>Bionectriaceae</taxon>
        <taxon>Emericellopsis</taxon>
    </lineage>
</organism>
<dbReference type="Gene3D" id="3.10.310.20">
    <property type="entry name" value="DHHA2 domain"/>
    <property type="match status" value="1"/>
</dbReference>
<dbReference type="PANTHER" id="PTHR12112:SF39">
    <property type="entry name" value="EG:152A3.5 PROTEIN (FBGN0003116_PN PROTEIN)"/>
    <property type="match status" value="1"/>
</dbReference>
<proteinExistence type="predicted"/>
<accession>A0A9P9Y7L0</accession>
<dbReference type="RefSeq" id="XP_051365659.1">
    <property type="nucleotide sequence ID" value="XM_051502470.1"/>
</dbReference>
<keyword evidence="4" id="KW-0464">Manganese</keyword>
<evidence type="ECO:0000256" key="3">
    <source>
        <dbReference type="ARBA" id="ARBA00022801"/>
    </source>
</evidence>
<reference evidence="6" key="1">
    <citation type="journal article" date="2021" name="J Fungi (Basel)">
        <title>Genomic and Metabolomic Analyses of the Marine Fungus Emericellopsis cladophorae: Insights into Saltwater Adaptability Mechanisms and Its Biosynthetic Potential.</title>
        <authorList>
            <person name="Goncalves M.F.M."/>
            <person name="Hilario S."/>
            <person name="Van de Peer Y."/>
            <person name="Esteves A.C."/>
            <person name="Alves A."/>
        </authorList>
    </citation>
    <scope>NUCLEOTIDE SEQUENCE</scope>
    <source>
        <strain evidence="6">MUM 19.33</strain>
    </source>
</reference>
<evidence type="ECO:0000256" key="4">
    <source>
        <dbReference type="ARBA" id="ARBA00023211"/>
    </source>
</evidence>
<dbReference type="EMBL" id="JAGIXG020000003">
    <property type="protein sequence ID" value="KAI6784803.1"/>
    <property type="molecule type" value="Genomic_DNA"/>
</dbReference>
<sequence>MRSTPTNTKMTSMSLRSFLARARAALAAPASEQSLPLTFVVGNESADIDSLCSAVMLAYLRTSSSSKLYIPLSNLPRPDLALRTEMNAVLGAAQLQPSDLLTLSELPDNLRAEDTTWILVDHNALTGPLHKRFAGRVSGCVDHHAEENVVPKDAAPRVIEPCGSCMSLVVEESKPLWQGLAQEEKAKLANLGLAAILTDTINLTAEHKIKPKDKTSAAFLAEKLSGTDYDQTRLFEEIGKLKEDLSELSIRDILRKDYKEWNENGLNLGISSVPQGLAYLLDEKAAGRVDSFYGALEEWAKEKGLDVVSIMTTSHPGGEFQRHLLVWARSERGEQVLEKFVDAAEKNLQLEKFADGKLDQGMTRLAWQQKNLAASRKQVAPLLREALQKA</sequence>
<keyword evidence="7" id="KW-1185">Reference proteome</keyword>
<evidence type="ECO:0000313" key="7">
    <source>
        <dbReference type="Proteomes" id="UP001055219"/>
    </source>
</evidence>
<dbReference type="InterPro" id="IPR001667">
    <property type="entry name" value="DDH_dom"/>
</dbReference>
<dbReference type="SUPFAM" id="SSF64182">
    <property type="entry name" value="DHH phosphoesterases"/>
    <property type="match status" value="1"/>
</dbReference>
<dbReference type="OrthoDB" id="374045at2759"/>
<comment type="caution">
    <text evidence="6">The sequence shown here is derived from an EMBL/GenBank/DDBJ whole genome shotgun (WGS) entry which is preliminary data.</text>
</comment>
<protein>
    <submittedName>
        <fullName evidence="6">Exopolyphosphatase-like protein</fullName>
    </submittedName>
</protein>
<feature type="domain" description="DHHA2" evidence="5">
    <location>
        <begin position="235"/>
        <end position="387"/>
    </location>
</feature>
<dbReference type="SMART" id="SM01131">
    <property type="entry name" value="DHHA2"/>
    <property type="match status" value="1"/>
</dbReference>
<dbReference type="GO" id="GO:0046872">
    <property type="term" value="F:metal ion binding"/>
    <property type="evidence" value="ECO:0007669"/>
    <property type="project" value="UniProtKB-KW"/>
</dbReference>
<comment type="cofactor">
    <cofactor evidence="1">
        <name>Mn(2+)</name>
        <dbReference type="ChEBI" id="CHEBI:29035"/>
    </cofactor>
</comment>
<dbReference type="InterPro" id="IPR038222">
    <property type="entry name" value="DHHA2_dom_sf"/>
</dbReference>
<dbReference type="InterPro" id="IPR004097">
    <property type="entry name" value="DHHA2"/>
</dbReference>
<evidence type="ECO:0000256" key="1">
    <source>
        <dbReference type="ARBA" id="ARBA00001936"/>
    </source>
</evidence>
<keyword evidence="2" id="KW-0479">Metal-binding</keyword>
<dbReference type="PANTHER" id="PTHR12112">
    <property type="entry name" value="BNIP - RELATED"/>
    <property type="match status" value="1"/>
</dbReference>
<name>A0A9P9Y7L0_9HYPO</name>
<evidence type="ECO:0000313" key="6">
    <source>
        <dbReference type="EMBL" id="KAI6784803.1"/>
    </source>
</evidence>
<dbReference type="Proteomes" id="UP001055219">
    <property type="component" value="Unassembled WGS sequence"/>
</dbReference>
<dbReference type="Pfam" id="PF02833">
    <property type="entry name" value="DHHA2"/>
    <property type="match status" value="1"/>
</dbReference>
<dbReference type="Pfam" id="PF01368">
    <property type="entry name" value="DHH"/>
    <property type="match status" value="1"/>
</dbReference>
<dbReference type="Gene3D" id="3.90.1640.10">
    <property type="entry name" value="inorganic pyrophosphatase (n-terminal core)"/>
    <property type="match status" value="1"/>
</dbReference>
<evidence type="ECO:0000259" key="5">
    <source>
        <dbReference type="SMART" id="SM01131"/>
    </source>
</evidence>
<dbReference type="InterPro" id="IPR038763">
    <property type="entry name" value="DHH_sf"/>
</dbReference>
<dbReference type="GO" id="GO:0005737">
    <property type="term" value="C:cytoplasm"/>
    <property type="evidence" value="ECO:0007669"/>
    <property type="project" value="InterPro"/>
</dbReference>
<dbReference type="AlphaFoldDB" id="A0A9P9Y7L0"/>
<keyword evidence="3" id="KW-0378">Hydrolase</keyword>
<evidence type="ECO:0000256" key="2">
    <source>
        <dbReference type="ARBA" id="ARBA00022723"/>
    </source>
</evidence>
<dbReference type="GeneID" id="75834369"/>